<sequence length="125" mass="13622">MTRTVKIPDATHPITIRPTGSHVTVRLGGSVVAETDHALSLAEASYPVVQYIPLGDVDQSLLDRTTTQTYCPYKGDASYYTVQTPDGRTEADVIWTYEHPFPSVAEIAGHVAFYGNRAEVTIDPA</sequence>
<feature type="domain" description="DUF427" evidence="1">
    <location>
        <begin position="23"/>
        <end position="115"/>
    </location>
</feature>
<evidence type="ECO:0000313" key="2">
    <source>
        <dbReference type="EMBL" id="TVZ05202.1"/>
    </source>
</evidence>
<dbReference type="PANTHER" id="PTHR34310:SF8">
    <property type="entry name" value="CONSERVED PROTEIN"/>
    <property type="match status" value="1"/>
</dbReference>
<comment type="caution">
    <text evidence="2">The sequence shown here is derived from an EMBL/GenBank/DDBJ whole genome shotgun (WGS) entry which is preliminary data.</text>
</comment>
<keyword evidence="3" id="KW-1185">Reference proteome</keyword>
<dbReference type="EMBL" id="RPFW01000002">
    <property type="protein sequence ID" value="TVZ05202.1"/>
    <property type="molecule type" value="Genomic_DNA"/>
</dbReference>
<dbReference type="AlphaFoldDB" id="A0A6P2C1D5"/>
<proteinExistence type="predicted"/>
<dbReference type="OrthoDB" id="9815163at2"/>
<dbReference type="RefSeq" id="WP_145852905.1">
    <property type="nucleotide sequence ID" value="NZ_RPFW01000002.1"/>
</dbReference>
<dbReference type="Proteomes" id="UP000460272">
    <property type="component" value="Unassembled WGS sequence"/>
</dbReference>
<organism evidence="2 3">
    <name type="scientific">Trebonia kvetii</name>
    <dbReference type="NCBI Taxonomy" id="2480626"/>
    <lineage>
        <taxon>Bacteria</taxon>
        <taxon>Bacillati</taxon>
        <taxon>Actinomycetota</taxon>
        <taxon>Actinomycetes</taxon>
        <taxon>Streptosporangiales</taxon>
        <taxon>Treboniaceae</taxon>
        <taxon>Trebonia</taxon>
    </lineage>
</organism>
<dbReference type="InterPro" id="IPR007361">
    <property type="entry name" value="DUF427"/>
</dbReference>
<reference evidence="2 3" key="1">
    <citation type="submission" date="2018-11" db="EMBL/GenBank/DDBJ databases">
        <title>Trebonia kvetii gen.nov., sp.nov., a novel acidophilic actinobacterium, and proposal of the new actinobacterial family Treboniaceae fam. nov.</title>
        <authorList>
            <person name="Rapoport D."/>
            <person name="Sagova-Mareckova M."/>
            <person name="Sedlacek I."/>
            <person name="Provaznik J."/>
            <person name="Kralova S."/>
            <person name="Pavlinic D."/>
            <person name="Benes V."/>
            <person name="Kopecky J."/>
        </authorList>
    </citation>
    <scope>NUCLEOTIDE SEQUENCE [LARGE SCALE GENOMIC DNA]</scope>
    <source>
        <strain evidence="2 3">15Tr583</strain>
    </source>
</reference>
<dbReference type="PANTHER" id="PTHR34310">
    <property type="entry name" value="DUF427 DOMAIN PROTEIN (AFU_ORTHOLOGUE AFUA_3G02220)"/>
    <property type="match status" value="1"/>
</dbReference>
<name>A0A6P2C1D5_9ACTN</name>
<dbReference type="Gene3D" id="2.170.150.40">
    <property type="entry name" value="Domain of unknown function (DUF427)"/>
    <property type="match status" value="1"/>
</dbReference>
<dbReference type="Pfam" id="PF04248">
    <property type="entry name" value="NTP_transf_9"/>
    <property type="match status" value="1"/>
</dbReference>
<dbReference type="InterPro" id="IPR038694">
    <property type="entry name" value="DUF427_sf"/>
</dbReference>
<evidence type="ECO:0000259" key="1">
    <source>
        <dbReference type="Pfam" id="PF04248"/>
    </source>
</evidence>
<evidence type="ECO:0000313" key="3">
    <source>
        <dbReference type="Proteomes" id="UP000460272"/>
    </source>
</evidence>
<protein>
    <submittedName>
        <fullName evidence="2">DUF427 domain-containing protein</fullName>
    </submittedName>
</protein>
<accession>A0A6P2C1D5</accession>
<gene>
    <name evidence="2" type="ORF">EAS64_11455</name>
</gene>